<keyword evidence="1 5" id="KW-0699">rRNA-binding</keyword>
<sequence>MKAVYLYEEIQIPEKVTARLEGTTLVIKGPKGEIKKDFGYAKGILIRQEGNKIILETTFADRRKKSLFYSIKAHMENMITGVTNGYRYYLKIIYTHFPMTVKVVGDEVQITNLIGEKNVRRAKILPGVKVTVKGEDIEVEGIDVYNVSQTAANIERAAKITGYDRRVFSDGIFMYKKEVIGNEK</sequence>
<proteinExistence type="inferred from homology"/>
<dbReference type="GO" id="GO:0019843">
    <property type="term" value="F:rRNA binding"/>
    <property type="evidence" value="ECO:0007669"/>
    <property type="project" value="UniProtKB-UniRule"/>
</dbReference>
<dbReference type="PANTHER" id="PTHR11655">
    <property type="entry name" value="60S/50S RIBOSOMAL PROTEIN L6/L9"/>
    <property type="match status" value="1"/>
</dbReference>
<dbReference type="PANTHER" id="PTHR11655:SF16">
    <property type="entry name" value="60S RIBOSOMAL PROTEIN L9"/>
    <property type="match status" value="1"/>
</dbReference>
<dbReference type="InterPro" id="IPR000702">
    <property type="entry name" value="Ribosomal_uL6-like"/>
</dbReference>
<evidence type="ECO:0000313" key="7">
    <source>
        <dbReference type="EMBL" id="QGR18934.1"/>
    </source>
</evidence>
<comment type="subunit">
    <text evidence="5">Part of the 50S ribosomal subunit.</text>
</comment>
<keyword evidence="8" id="KW-1185">Reference proteome</keyword>
<dbReference type="GO" id="GO:0022625">
    <property type="term" value="C:cytosolic large ribosomal subunit"/>
    <property type="evidence" value="ECO:0007669"/>
    <property type="project" value="UniProtKB-UniRule"/>
</dbReference>
<reference evidence="7 8" key="1">
    <citation type="submission" date="2019-10" db="EMBL/GenBank/DDBJ databases">
        <title>Genome Sequences from Six Type Strain Members of the Archaeal Family Sulfolobaceae: Acidianus ambivalens, Acidianus infernus, Metallosphaera prunae, Stygiolobus azoricus, Sulfolobus metallicus, and Sulfurisphaera ohwakuensis.</title>
        <authorList>
            <person name="Counts J.A."/>
            <person name="Kelly R.M."/>
        </authorList>
    </citation>
    <scope>NUCLEOTIDE SEQUENCE [LARGE SCALE GENOMIC DNA]</scope>
    <source>
        <strain evidence="7 8">FC6</strain>
    </source>
</reference>
<gene>
    <name evidence="5" type="primary">rpl6</name>
    <name evidence="7" type="ORF">D1868_02305</name>
</gene>
<dbReference type="GeneID" id="42797868"/>
<evidence type="ECO:0000313" key="8">
    <source>
        <dbReference type="Proteomes" id="UP000423396"/>
    </source>
</evidence>
<dbReference type="OrthoDB" id="7144at2157"/>
<evidence type="ECO:0000256" key="4">
    <source>
        <dbReference type="ARBA" id="ARBA00023274"/>
    </source>
</evidence>
<dbReference type="NCBIfam" id="NF004037">
    <property type="entry name" value="PRK05518.1"/>
    <property type="match status" value="1"/>
</dbReference>
<dbReference type="InterPro" id="IPR020040">
    <property type="entry name" value="Ribosomal_uL6_a/b-dom"/>
</dbReference>
<dbReference type="RefSeq" id="WP_156005163.1">
    <property type="nucleotide sequence ID" value="NZ_CP045483.1"/>
</dbReference>
<evidence type="ECO:0000256" key="2">
    <source>
        <dbReference type="ARBA" id="ARBA00022884"/>
    </source>
</evidence>
<comment type="function">
    <text evidence="5">This protein binds to the 23S rRNA, and is important in its secondary structure. It is located near the subunit interface in the base of the L7/L12 stalk, and near the tRNA binding site of the peptidyltransferase center.</text>
</comment>
<dbReference type="PIRSF" id="PIRSF002162">
    <property type="entry name" value="Ribosomal_L6"/>
    <property type="match status" value="1"/>
</dbReference>
<comment type="similarity">
    <text evidence="5">Belongs to the universal ribosomal protein uL6 family.</text>
</comment>
<accession>A0A650CM31</accession>
<organism evidence="7 8">
    <name type="scientific">Stygiolobus azoricus</name>
    <dbReference type="NCBI Taxonomy" id="41675"/>
    <lineage>
        <taxon>Archaea</taxon>
        <taxon>Thermoproteota</taxon>
        <taxon>Thermoprotei</taxon>
        <taxon>Sulfolobales</taxon>
        <taxon>Sulfolobaceae</taxon>
        <taxon>Stygiolobus</taxon>
    </lineage>
</organism>
<dbReference type="FunFam" id="3.90.930.12:FF:000008">
    <property type="entry name" value="50S ribosomal protein L6"/>
    <property type="match status" value="1"/>
</dbReference>
<dbReference type="EMBL" id="CP045483">
    <property type="protein sequence ID" value="QGR18934.1"/>
    <property type="molecule type" value="Genomic_DNA"/>
</dbReference>
<protein>
    <recommendedName>
        <fullName evidence="5">Large ribosomal subunit protein uL6</fullName>
    </recommendedName>
</protein>
<dbReference type="InterPro" id="IPR036789">
    <property type="entry name" value="Ribosomal_uL6-like_a/b-dom_sf"/>
</dbReference>
<feature type="domain" description="Large ribosomal subunit protein uL6 alpha-beta" evidence="6">
    <location>
        <begin position="97"/>
        <end position="171"/>
    </location>
</feature>
<dbReference type="GO" id="GO:0002181">
    <property type="term" value="P:cytoplasmic translation"/>
    <property type="evidence" value="ECO:0007669"/>
    <property type="project" value="TreeGrafter"/>
</dbReference>
<evidence type="ECO:0000256" key="3">
    <source>
        <dbReference type="ARBA" id="ARBA00022980"/>
    </source>
</evidence>
<dbReference type="GO" id="GO:0003735">
    <property type="term" value="F:structural constituent of ribosome"/>
    <property type="evidence" value="ECO:0007669"/>
    <property type="project" value="UniProtKB-UniRule"/>
</dbReference>
<dbReference type="HAMAP" id="MF_01365_A">
    <property type="entry name" value="Ribosomal_uL6_A"/>
    <property type="match status" value="1"/>
</dbReference>
<dbReference type="Gene3D" id="3.90.930.12">
    <property type="entry name" value="Ribosomal protein L6, alpha-beta domain"/>
    <property type="match status" value="2"/>
</dbReference>
<name>A0A650CM31_9CREN</name>
<keyword evidence="4 5" id="KW-0687">Ribonucleoprotein</keyword>
<dbReference type="KEGG" id="sazo:D1868_02305"/>
<dbReference type="SUPFAM" id="SSF56053">
    <property type="entry name" value="Ribosomal protein L6"/>
    <property type="match status" value="2"/>
</dbReference>
<feature type="domain" description="Large ribosomal subunit protein uL6 alpha-beta" evidence="6">
    <location>
        <begin position="12"/>
        <end position="85"/>
    </location>
</feature>
<dbReference type="Pfam" id="PF00347">
    <property type="entry name" value="Ribosomal_L6"/>
    <property type="match status" value="2"/>
</dbReference>
<dbReference type="InterPro" id="IPR019907">
    <property type="entry name" value="Ribosomal_uL6_arc"/>
</dbReference>
<evidence type="ECO:0000256" key="5">
    <source>
        <dbReference type="HAMAP-Rule" id="MF_01365"/>
    </source>
</evidence>
<evidence type="ECO:0000259" key="6">
    <source>
        <dbReference type="Pfam" id="PF00347"/>
    </source>
</evidence>
<keyword evidence="3 5" id="KW-0689">Ribosomal protein</keyword>
<evidence type="ECO:0000256" key="1">
    <source>
        <dbReference type="ARBA" id="ARBA00022730"/>
    </source>
</evidence>
<dbReference type="Proteomes" id="UP000423396">
    <property type="component" value="Chromosome"/>
</dbReference>
<dbReference type="NCBIfam" id="TIGR03653">
    <property type="entry name" value="uL6_arch"/>
    <property type="match status" value="1"/>
</dbReference>
<dbReference type="AlphaFoldDB" id="A0A650CM31"/>
<keyword evidence="2 5" id="KW-0694">RNA-binding</keyword>